<organism evidence="1 2">
    <name type="scientific">Gymnopilus dilepis</name>
    <dbReference type="NCBI Taxonomy" id="231916"/>
    <lineage>
        <taxon>Eukaryota</taxon>
        <taxon>Fungi</taxon>
        <taxon>Dikarya</taxon>
        <taxon>Basidiomycota</taxon>
        <taxon>Agaricomycotina</taxon>
        <taxon>Agaricomycetes</taxon>
        <taxon>Agaricomycetidae</taxon>
        <taxon>Agaricales</taxon>
        <taxon>Agaricineae</taxon>
        <taxon>Hymenogastraceae</taxon>
        <taxon>Gymnopilus</taxon>
    </lineage>
</organism>
<protein>
    <submittedName>
        <fullName evidence="1">Uncharacterized protein</fullName>
    </submittedName>
</protein>
<keyword evidence="2" id="KW-1185">Reference proteome</keyword>
<dbReference type="OrthoDB" id="3188871at2759"/>
<proteinExistence type="predicted"/>
<comment type="caution">
    <text evidence="1">The sequence shown here is derived from an EMBL/GenBank/DDBJ whole genome shotgun (WGS) entry which is preliminary data.</text>
</comment>
<gene>
    <name evidence="1" type="ORF">CVT26_013967</name>
</gene>
<sequence>MSAAIVLPSLTNWTKNGISAIFRATNQVDFKSAVDGFLSDKAKITLNGVHVSRADFVNRLQADKFDEEGAVVTFNDSVEVPKDTQSPVTAGSVGLFYNATIAEAIEVRDAPVTTQVTASVNVVIDQDPDVPKPAPSPIRGFFDGRRVMELNQVSTQGPTPAQNA</sequence>
<name>A0A409WDS2_9AGAR</name>
<evidence type="ECO:0000313" key="1">
    <source>
        <dbReference type="EMBL" id="PPQ76675.1"/>
    </source>
</evidence>
<dbReference type="InParanoid" id="A0A409WDS2"/>
<dbReference type="AlphaFoldDB" id="A0A409WDS2"/>
<reference evidence="1 2" key="1">
    <citation type="journal article" date="2018" name="Evol. Lett.">
        <title>Horizontal gene cluster transfer increased hallucinogenic mushroom diversity.</title>
        <authorList>
            <person name="Reynolds H.T."/>
            <person name="Vijayakumar V."/>
            <person name="Gluck-Thaler E."/>
            <person name="Korotkin H.B."/>
            <person name="Matheny P.B."/>
            <person name="Slot J.C."/>
        </authorList>
    </citation>
    <scope>NUCLEOTIDE SEQUENCE [LARGE SCALE GENOMIC DNA]</scope>
    <source>
        <strain evidence="1 2">SRW20</strain>
    </source>
</reference>
<dbReference type="EMBL" id="NHYE01005133">
    <property type="protein sequence ID" value="PPQ76675.1"/>
    <property type="molecule type" value="Genomic_DNA"/>
</dbReference>
<dbReference type="Proteomes" id="UP000284706">
    <property type="component" value="Unassembled WGS sequence"/>
</dbReference>
<accession>A0A409WDS2</accession>
<evidence type="ECO:0000313" key="2">
    <source>
        <dbReference type="Proteomes" id="UP000284706"/>
    </source>
</evidence>